<dbReference type="SUPFAM" id="SSF55031">
    <property type="entry name" value="Bacterial exopeptidase dimerisation domain"/>
    <property type="match status" value="1"/>
</dbReference>
<keyword evidence="3" id="KW-1185">Reference proteome</keyword>
<dbReference type="Pfam" id="PF01546">
    <property type="entry name" value="Peptidase_M20"/>
    <property type="match status" value="1"/>
</dbReference>
<name>A0ABY4PLN7_9ACTN</name>
<evidence type="ECO:0000259" key="1">
    <source>
        <dbReference type="Pfam" id="PF07687"/>
    </source>
</evidence>
<evidence type="ECO:0000313" key="3">
    <source>
        <dbReference type="Proteomes" id="UP000829992"/>
    </source>
</evidence>
<dbReference type="RefSeq" id="WP_249586196.1">
    <property type="nucleotide sequence ID" value="NZ_BAAAQL010000043.1"/>
</dbReference>
<dbReference type="Gene3D" id="3.40.630.10">
    <property type="entry name" value="Zn peptidases"/>
    <property type="match status" value="1"/>
</dbReference>
<dbReference type="InterPro" id="IPR017439">
    <property type="entry name" value="Amidohydrolase"/>
</dbReference>
<organism evidence="2 3">
    <name type="scientific">Streptomyces durmitorensis</name>
    <dbReference type="NCBI Taxonomy" id="319947"/>
    <lineage>
        <taxon>Bacteria</taxon>
        <taxon>Bacillati</taxon>
        <taxon>Actinomycetota</taxon>
        <taxon>Actinomycetes</taxon>
        <taxon>Kitasatosporales</taxon>
        <taxon>Streptomycetaceae</taxon>
        <taxon>Streptomyces</taxon>
    </lineage>
</organism>
<evidence type="ECO:0000313" key="2">
    <source>
        <dbReference type="EMBL" id="UQT54705.1"/>
    </source>
</evidence>
<dbReference type="Pfam" id="PF07687">
    <property type="entry name" value="M20_dimer"/>
    <property type="match status" value="1"/>
</dbReference>
<dbReference type="PANTHER" id="PTHR11014">
    <property type="entry name" value="PEPTIDASE M20 FAMILY MEMBER"/>
    <property type="match status" value="1"/>
</dbReference>
<feature type="domain" description="Peptidase M20 dimerisation" evidence="1">
    <location>
        <begin position="197"/>
        <end position="294"/>
    </location>
</feature>
<dbReference type="NCBIfam" id="TIGR01891">
    <property type="entry name" value="amidohydrolases"/>
    <property type="match status" value="1"/>
</dbReference>
<dbReference type="InterPro" id="IPR002933">
    <property type="entry name" value="Peptidase_M20"/>
</dbReference>
<dbReference type="Gene3D" id="3.30.70.360">
    <property type="match status" value="1"/>
</dbReference>
<dbReference type="EMBL" id="CP097289">
    <property type="protein sequence ID" value="UQT54705.1"/>
    <property type="molecule type" value="Genomic_DNA"/>
</dbReference>
<dbReference type="InterPro" id="IPR036264">
    <property type="entry name" value="Bact_exopeptidase_dim_dom"/>
</dbReference>
<dbReference type="SUPFAM" id="SSF53187">
    <property type="entry name" value="Zn-dependent exopeptidases"/>
    <property type="match status" value="1"/>
</dbReference>
<gene>
    <name evidence="2" type="ORF">M4V62_06140</name>
</gene>
<dbReference type="PIRSF" id="PIRSF005962">
    <property type="entry name" value="Pept_M20D_amidohydro"/>
    <property type="match status" value="1"/>
</dbReference>
<dbReference type="Proteomes" id="UP000829992">
    <property type="component" value="Chromosome"/>
</dbReference>
<reference evidence="2 3" key="1">
    <citation type="submission" date="2022-05" db="EMBL/GenBank/DDBJ databases">
        <authorList>
            <person name="Zhou X."/>
            <person name="Li K."/>
            <person name="Man Y."/>
        </authorList>
    </citation>
    <scope>NUCLEOTIDE SEQUENCE [LARGE SCALE GENOMIC DNA]</scope>
    <source>
        <strain evidence="2 3">MS405</strain>
    </source>
</reference>
<accession>A0ABY4PLN7</accession>
<proteinExistence type="predicted"/>
<protein>
    <submittedName>
        <fullName evidence="2">Amidohydrolase</fullName>
    </submittedName>
</protein>
<dbReference type="PANTHER" id="PTHR11014:SF63">
    <property type="entry name" value="METALLOPEPTIDASE, PUTATIVE (AFU_ORTHOLOGUE AFUA_6G09600)-RELATED"/>
    <property type="match status" value="1"/>
</dbReference>
<dbReference type="InterPro" id="IPR011650">
    <property type="entry name" value="Peptidase_M20_dimer"/>
</dbReference>
<sequence>MRSTLENAPMSLARTALELAAAYDSVAVHRLYRELHAHPELSGAEHRTAARVATMLRAEGIECTEGVGGTGVVGVLSNGPGRTVLIRADMDALPVTENSDLPYASTADGVMHACGHDAHSAMLVGTAQALARGRQHWSGTVVFVAQPAEETGQGALAMRDDGLHERFPLPDVLLAQHISAGPIGLVAHVEGPVLAASASVDLVVHGRGGHGSRPDTTTDPIVIGAAIVGRLQSIVSREIAPRETAVVTVGRFHAGTADNVIPATAELGLTVRSTSREVQEQILAAVRRIVRAECDAAGVTTGPDIRIVKSMPATVNDARVARSVADIHTRMFGRGQIIDPGPAMGSEDFSELALDPDGRAIPYHYWFLPSTPIAVWDAAPGQSPRAKFGNVPSAHSPDFAPDPAVLDHGVAAMTGAVLAELHKTANDVLGDPLGS</sequence>